<evidence type="ECO:0000313" key="2">
    <source>
        <dbReference type="EMBL" id="AFZ48242.1"/>
    </source>
</evidence>
<protein>
    <submittedName>
        <fullName evidence="2">Uncharacterized protein</fullName>
    </submittedName>
</protein>
<dbReference type="AlphaFoldDB" id="K9YP63"/>
<keyword evidence="3" id="KW-1185">Reference proteome</keyword>
<proteinExistence type="predicted"/>
<feature type="transmembrane region" description="Helical" evidence="1">
    <location>
        <begin position="79"/>
        <end position="103"/>
    </location>
</feature>
<name>K9YP63_CYASC</name>
<feature type="transmembrane region" description="Helical" evidence="1">
    <location>
        <begin position="46"/>
        <end position="67"/>
    </location>
</feature>
<gene>
    <name evidence="2" type="ordered locus">Cyast_2294</name>
</gene>
<keyword evidence="1" id="KW-0472">Membrane</keyword>
<feature type="transmembrane region" description="Helical" evidence="1">
    <location>
        <begin position="13"/>
        <end position="34"/>
    </location>
</feature>
<dbReference type="HOGENOM" id="CLU_133778_0_0_3"/>
<organism evidence="2 3">
    <name type="scientific">Cyanobacterium stanieri (strain ATCC 29140 / PCC 7202)</name>
    <dbReference type="NCBI Taxonomy" id="292563"/>
    <lineage>
        <taxon>Bacteria</taxon>
        <taxon>Bacillati</taxon>
        <taxon>Cyanobacteriota</taxon>
        <taxon>Cyanophyceae</taxon>
        <taxon>Oscillatoriophycideae</taxon>
        <taxon>Chroococcales</taxon>
        <taxon>Geminocystaceae</taxon>
        <taxon>Cyanobacterium</taxon>
    </lineage>
</organism>
<dbReference type="KEGG" id="csn:Cyast_2294"/>
<evidence type="ECO:0000256" key="1">
    <source>
        <dbReference type="SAM" id="Phobius"/>
    </source>
</evidence>
<accession>K9YP63</accession>
<keyword evidence="1" id="KW-0812">Transmembrane</keyword>
<dbReference type="BioCyc" id="CSTA292563:G1353-2298-MONOMER"/>
<dbReference type="STRING" id="292563.Cyast_2294"/>
<reference evidence="3" key="1">
    <citation type="journal article" date="2013" name="Proc. Natl. Acad. Sci. U.S.A.">
        <title>Improving the coverage of the cyanobacterial phylum using diversity-driven genome sequencing.</title>
        <authorList>
            <person name="Shih P.M."/>
            <person name="Wu D."/>
            <person name="Latifi A."/>
            <person name="Axen S.D."/>
            <person name="Fewer D.P."/>
            <person name="Talla E."/>
            <person name="Calteau A."/>
            <person name="Cai F."/>
            <person name="Tandeau de Marsac N."/>
            <person name="Rippka R."/>
            <person name="Herdman M."/>
            <person name="Sivonen K."/>
            <person name="Coursin T."/>
            <person name="Laurent T."/>
            <person name="Goodwin L."/>
            <person name="Nolan M."/>
            <person name="Davenport K.W."/>
            <person name="Han C.S."/>
            <person name="Rubin E.M."/>
            <person name="Eisen J.A."/>
            <person name="Woyke T."/>
            <person name="Gugger M."/>
            <person name="Kerfeld C.A."/>
        </authorList>
    </citation>
    <scope>NUCLEOTIDE SEQUENCE [LARGE SCALE GENOMIC DNA]</scope>
    <source>
        <strain evidence="3">ATCC 29140 / PCC 7202</strain>
    </source>
</reference>
<dbReference type="EMBL" id="CP003940">
    <property type="protein sequence ID" value="AFZ48242.1"/>
    <property type="molecule type" value="Genomic_DNA"/>
</dbReference>
<evidence type="ECO:0000313" key="3">
    <source>
        <dbReference type="Proteomes" id="UP000010483"/>
    </source>
</evidence>
<keyword evidence="1" id="KW-1133">Transmembrane helix</keyword>
<sequence>MINKNPEENLNKFWLSLYLMPVIGVIFALITVLFSSEYKTIQVKKVSRLSLNLGGGWLIIYSSLWLGSIVSNDLFSLRLMYLNGMLTTGYFLLCLFFLIKLWASKIDP</sequence>
<dbReference type="Proteomes" id="UP000010483">
    <property type="component" value="Chromosome"/>
</dbReference>